<dbReference type="InterPro" id="IPR003593">
    <property type="entry name" value="AAA+_ATPase"/>
</dbReference>
<evidence type="ECO:0000313" key="5">
    <source>
        <dbReference type="Proteomes" id="UP000477951"/>
    </source>
</evidence>
<dbReference type="EMBL" id="WPHR01000015">
    <property type="protein sequence ID" value="MUZ74355.1"/>
    <property type="molecule type" value="Genomic_DNA"/>
</dbReference>
<dbReference type="Pfam" id="PF13304">
    <property type="entry name" value="AAA_21"/>
    <property type="match status" value="1"/>
</dbReference>
<organism evidence="2 5">
    <name type="scientific">Agrobacterium vitis</name>
    <name type="common">Rhizobium vitis</name>
    <dbReference type="NCBI Taxonomy" id="373"/>
    <lineage>
        <taxon>Bacteria</taxon>
        <taxon>Pseudomonadati</taxon>
        <taxon>Pseudomonadota</taxon>
        <taxon>Alphaproteobacteria</taxon>
        <taxon>Hyphomicrobiales</taxon>
        <taxon>Rhizobiaceae</taxon>
        <taxon>Rhizobium/Agrobacterium group</taxon>
        <taxon>Agrobacterium</taxon>
    </lineage>
</organism>
<dbReference type="EMBL" id="WPHU01000010">
    <property type="protein sequence ID" value="MVA58814.1"/>
    <property type="molecule type" value="Genomic_DNA"/>
</dbReference>
<evidence type="ECO:0000313" key="2">
    <source>
        <dbReference type="EMBL" id="MUZ74355.1"/>
    </source>
</evidence>
<comment type="caution">
    <text evidence="2">The sequence shown here is derived from an EMBL/GenBank/DDBJ whole genome shotgun (WGS) entry which is preliminary data.</text>
</comment>
<dbReference type="InterPro" id="IPR003959">
    <property type="entry name" value="ATPase_AAA_core"/>
</dbReference>
<dbReference type="SUPFAM" id="SSF52540">
    <property type="entry name" value="P-loop containing nucleoside triphosphate hydrolases"/>
    <property type="match status" value="1"/>
</dbReference>
<dbReference type="PANTHER" id="PTHR43581">
    <property type="entry name" value="ATP/GTP PHOSPHATASE"/>
    <property type="match status" value="1"/>
</dbReference>
<dbReference type="InterPro" id="IPR027417">
    <property type="entry name" value="P-loop_NTPase"/>
</dbReference>
<evidence type="ECO:0000259" key="1">
    <source>
        <dbReference type="SMART" id="SM00382"/>
    </source>
</evidence>
<proteinExistence type="predicted"/>
<dbReference type="AlphaFoldDB" id="A0A6L6VHP1"/>
<accession>A0A6L6VHP1</accession>
<dbReference type="GO" id="GO:0016887">
    <property type="term" value="F:ATP hydrolysis activity"/>
    <property type="evidence" value="ECO:0007669"/>
    <property type="project" value="InterPro"/>
</dbReference>
<dbReference type="PANTHER" id="PTHR43581:SF2">
    <property type="entry name" value="EXCINUCLEASE ATPASE SUBUNIT"/>
    <property type="match status" value="1"/>
</dbReference>
<dbReference type="Gene3D" id="3.40.50.300">
    <property type="entry name" value="P-loop containing nucleotide triphosphate hydrolases"/>
    <property type="match status" value="1"/>
</dbReference>
<dbReference type="GO" id="GO:0005524">
    <property type="term" value="F:ATP binding"/>
    <property type="evidence" value="ECO:0007669"/>
    <property type="project" value="InterPro"/>
</dbReference>
<dbReference type="Proteomes" id="UP000477951">
    <property type="component" value="Unassembled WGS sequence"/>
</dbReference>
<protein>
    <submittedName>
        <fullName evidence="2">AAA family ATPase</fullName>
    </submittedName>
</protein>
<feature type="domain" description="AAA+ ATPase" evidence="1">
    <location>
        <begin position="23"/>
        <end position="367"/>
    </location>
</feature>
<dbReference type="RefSeq" id="WP_156592775.1">
    <property type="nucleotide sequence ID" value="NZ_WPHU01000010.1"/>
</dbReference>
<reference evidence="4 5" key="1">
    <citation type="submission" date="2019-12" db="EMBL/GenBank/DDBJ databases">
        <title>Whole-genome sequencing of Allorhizobium vitis.</title>
        <authorList>
            <person name="Gan H.M."/>
            <person name="Szegedi E."/>
            <person name="Burr T."/>
            <person name="Savka M.A."/>
        </authorList>
    </citation>
    <scope>NUCLEOTIDE SEQUENCE [LARGE SCALE GENOMIC DNA]</scope>
    <source>
        <strain evidence="3 4">CG415</strain>
        <strain evidence="2 5">CG516</strain>
    </source>
</reference>
<evidence type="ECO:0000313" key="3">
    <source>
        <dbReference type="EMBL" id="MVA58814.1"/>
    </source>
</evidence>
<dbReference type="Proteomes" id="UP000440716">
    <property type="component" value="Unassembled WGS sequence"/>
</dbReference>
<name>A0A6L6VHP1_AGRVI</name>
<dbReference type="SMART" id="SM00382">
    <property type="entry name" value="AAA"/>
    <property type="match status" value="1"/>
</dbReference>
<evidence type="ECO:0000313" key="4">
    <source>
        <dbReference type="Proteomes" id="UP000440716"/>
    </source>
</evidence>
<dbReference type="CDD" id="cd00267">
    <property type="entry name" value="ABC_ATPase"/>
    <property type="match status" value="1"/>
</dbReference>
<gene>
    <name evidence="3" type="ORF">GOZ88_22150</name>
    <name evidence="2" type="ORF">GOZ90_16825</name>
</gene>
<sequence>MIIKKISITGLFGRSGEIVYDLNHDLNLITGRNGSGKTTILKLAWFIISGNIIHALQEVSFRSCMIETNLYTCTVYRTGSAHCKVILERNGDTFSFEDDVGDSEDVPFFESAEDKVKPFLVESGSSIFFPTFRRIEGGFSLPAEASSRARLPSWAPKSDVDDVLSSLARKLSVKEHIFVAAISTQDIVGLLLRRYASFSEEVNNFQQEVTRNVIEKIKHYQSSQTSEASADSLLSETREEIEKIEEFTSKTMSPLDAVRALVEKLFQHSGISFGRRLSFGDAAAAVNSDKLSAGEKQMLSFICYNAFYSDSVVFIDEPELSLHVDWQRQLYPILQSQNSRNQFIFATHSPFIYSKYPDKEMVIGSDRGE</sequence>
<dbReference type="InterPro" id="IPR051396">
    <property type="entry name" value="Bact_Antivir_Def_Nuclease"/>
</dbReference>